<proteinExistence type="predicted"/>
<gene>
    <name evidence="2" type="ORF">METZ01_LOCUS470302</name>
</gene>
<evidence type="ECO:0000259" key="1">
    <source>
        <dbReference type="Pfam" id="PF02350"/>
    </source>
</evidence>
<organism evidence="2">
    <name type="scientific">marine metagenome</name>
    <dbReference type="NCBI Taxonomy" id="408172"/>
    <lineage>
        <taxon>unclassified sequences</taxon>
        <taxon>metagenomes</taxon>
        <taxon>ecological metagenomes</taxon>
    </lineage>
</organism>
<sequence>MKRKIAIFTGNRAEYGLQFPILKAVKEHEGLEYKLLVSGAHLDKNFGNTLKEINKDGFEVHEEIKIDMDAASLTSTVNAIGSGILSIGKALQRIRPDIM</sequence>
<dbReference type="InterPro" id="IPR003331">
    <property type="entry name" value="UDP_GlcNAc_Epimerase_2_dom"/>
</dbReference>
<reference evidence="2" key="1">
    <citation type="submission" date="2018-05" db="EMBL/GenBank/DDBJ databases">
        <authorList>
            <person name="Lanie J.A."/>
            <person name="Ng W.-L."/>
            <person name="Kazmierczak K.M."/>
            <person name="Andrzejewski T.M."/>
            <person name="Davidsen T.M."/>
            <person name="Wayne K.J."/>
            <person name="Tettelin H."/>
            <person name="Glass J.I."/>
            <person name="Rusch D."/>
            <person name="Podicherti R."/>
            <person name="Tsui H.-C.T."/>
            <person name="Winkler M.E."/>
        </authorList>
    </citation>
    <scope>NUCLEOTIDE SEQUENCE</scope>
</reference>
<evidence type="ECO:0000313" key="2">
    <source>
        <dbReference type="EMBL" id="SVE17448.1"/>
    </source>
</evidence>
<feature type="non-terminal residue" evidence="2">
    <location>
        <position position="99"/>
    </location>
</feature>
<dbReference type="Gene3D" id="3.40.50.2000">
    <property type="entry name" value="Glycogen Phosphorylase B"/>
    <property type="match status" value="1"/>
</dbReference>
<protein>
    <recommendedName>
        <fullName evidence="1">UDP-N-acetylglucosamine 2-epimerase domain-containing protein</fullName>
    </recommendedName>
</protein>
<dbReference type="Pfam" id="PF02350">
    <property type="entry name" value="Epimerase_2"/>
    <property type="match status" value="1"/>
</dbReference>
<feature type="domain" description="UDP-N-acetylglucosamine 2-epimerase" evidence="1">
    <location>
        <begin position="23"/>
        <end position="98"/>
    </location>
</feature>
<dbReference type="EMBL" id="UINC01199157">
    <property type="protein sequence ID" value="SVE17448.1"/>
    <property type="molecule type" value="Genomic_DNA"/>
</dbReference>
<dbReference type="SUPFAM" id="SSF53756">
    <property type="entry name" value="UDP-Glycosyltransferase/glycogen phosphorylase"/>
    <property type="match status" value="1"/>
</dbReference>
<accession>A0A383BDE0</accession>
<name>A0A383BDE0_9ZZZZ</name>
<dbReference type="AlphaFoldDB" id="A0A383BDE0"/>